<feature type="transmembrane region" description="Helical" evidence="8">
    <location>
        <begin position="45"/>
        <end position="66"/>
    </location>
</feature>
<dbReference type="InterPro" id="IPR014223">
    <property type="entry name" value="ABC_CydC/D"/>
</dbReference>
<dbReference type="Proteomes" id="UP001500730">
    <property type="component" value="Unassembled WGS sequence"/>
</dbReference>
<keyword evidence="6 8" id="KW-0472">Membrane</keyword>
<dbReference type="PROSITE" id="PS50929">
    <property type="entry name" value="ABC_TM1F"/>
    <property type="match status" value="1"/>
</dbReference>
<feature type="region of interest" description="Disordered" evidence="7">
    <location>
        <begin position="341"/>
        <end position="390"/>
    </location>
</feature>
<evidence type="ECO:0000313" key="12">
    <source>
        <dbReference type="Proteomes" id="UP001500730"/>
    </source>
</evidence>
<keyword evidence="5 8" id="KW-1133">Transmembrane helix</keyword>
<organism evidence="11 12">
    <name type="scientific">Terrabacter carboxydivorans</name>
    <dbReference type="NCBI Taxonomy" id="619730"/>
    <lineage>
        <taxon>Bacteria</taxon>
        <taxon>Bacillati</taxon>
        <taxon>Actinomycetota</taxon>
        <taxon>Actinomycetes</taxon>
        <taxon>Micrococcales</taxon>
        <taxon>Intrasporangiaceae</taxon>
        <taxon>Terrabacter</taxon>
    </lineage>
</organism>
<evidence type="ECO:0000256" key="4">
    <source>
        <dbReference type="ARBA" id="ARBA00022840"/>
    </source>
</evidence>
<sequence length="648" mass="67134">MSTASSPDPRVEVIAHPTSVPASPRTAGAQRRVWWPSAGTVRGGLLGGIATASGMALTATSGWLIVRASERPVILTLLTAIVAVRAFGMARPAFRYWERLTSHDAALRLLAERRTSAYEALIPLTPARLGRRRRADVLTGVVDDLTDVVDAQVRVTVPVISTAVAGGIVIALTMALALPVGLVLLGLGVVVTLVSALAVRLESRSLPELLAARAEVTRVSELMASQAGELRAVGGWDTTLGWLDDAHASLDRVTRRISAGRATAGSLFLVAVGAAVAVSAVVASGLSVSTPVKALLVLTPVAVSEAITPLVDAMRALARARGSKRRIDALLDLTPAVALADTGTDTGTGTDTHDAAGTSPGRDASRTSGDPGHLDDGTPGTRPGHTAYASSDIEVRGLTASWTGVQTDLAPVDLDVPTGSRIAITGPNGSGKSTLLAVLARHLDPSGGTYRLGGSDALDQPLEQTRSRIAVVDDETHVFSTSLRANLALARPDADDAAMAHALRAAGLGPLVESLPDGLDTTLGAAGRGLSGGERTRLGVARAHVSRRPVVLLDEPVAHLDPPTARAVVEDLTGRTGAPGTNPVSGTDLPGQTIIMVTHRDDGADLFDRVVEVRRRPSATMSPSTAHDTADPDVRPDNRTHEPDPPRR</sequence>
<dbReference type="InterPro" id="IPR003439">
    <property type="entry name" value="ABC_transporter-like_ATP-bd"/>
</dbReference>
<evidence type="ECO:0000256" key="8">
    <source>
        <dbReference type="SAM" id="Phobius"/>
    </source>
</evidence>
<keyword evidence="12" id="KW-1185">Reference proteome</keyword>
<protein>
    <submittedName>
        <fullName evidence="11">Thiol reductant ABC exporter subunit CydC</fullName>
    </submittedName>
</protein>
<proteinExistence type="predicted"/>
<evidence type="ECO:0000256" key="1">
    <source>
        <dbReference type="ARBA" id="ARBA00004651"/>
    </source>
</evidence>
<dbReference type="InterPro" id="IPR011527">
    <property type="entry name" value="ABC1_TM_dom"/>
</dbReference>
<evidence type="ECO:0000256" key="5">
    <source>
        <dbReference type="ARBA" id="ARBA00022989"/>
    </source>
</evidence>
<reference evidence="11 12" key="1">
    <citation type="journal article" date="2019" name="Int. J. Syst. Evol. Microbiol.">
        <title>The Global Catalogue of Microorganisms (GCM) 10K type strain sequencing project: providing services to taxonomists for standard genome sequencing and annotation.</title>
        <authorList>
            <consortium name="The Broad Institute Genomics Platform"/>
            <consortium name="The Broad Institute Genome Sequencing Center for Infectious Disease"/>
            <person name="Wu L."/>
            <person name="Ma J."/>
        </authorList>
    </citation>
    <scope>NUCLEOTIDE SEQUENCE [LARGE SCALE GENOMIC DNA]</scope>
    <source>
        <strain evidence="11 12">JCM 16259</strain>
    </source>
</reference>
<name>A0ABN3LMH1_9MICO</name>
<keyword evidence="3" id="KW-0547">Nucleotide-binding</keyword>
<evidence type="ECO:0000259" key="10">
    <source>
        <dbReference type="PROSITE" id="PS50929"/>
    </source>
</evidence>
<evidence type="ECO:0000256" key="7">
    <source>
        <dbReference type="SAM" id="MobiDB-lite"/>
    </source>
</evidence>
<feature type="domain" description="ABC transporter" evidence="9">
    <location>
        <begin position="393"/>
        <end position="641"/>
    </location>
</feature>
<keyword evidence="4" id="KW-0067">ATP-binding</keyword>
<dbReference type="InterPro" id="IPR027417">
    <property type="entry name" value="P-loop_NTPase"/>
</dbReference>
<dbReference type="SUPFAM" id="SSF90123">
    <property type="entry name" value="ABC transporter transmembrane region"/>
    <property type="match status" value="1"/>
</dbReference>
<feature type="transmembrane region" description="Helical" evidence="8">
    <location>
        <begin position="73"/>
        <end position="94"/>
    </location>
</feature>
<dbReference type="Pfam" id="PF00005">
    <property type="entry name" value="ABC_tran"/>
    <property type="match status" value="1"/>
</dbReference>
<keyword evidence="2 8" id="KW-0812">Transmembrane</keyword>
<evidence type="ECO:0000313" key="11">
    <source>
        <dbReference type="EMBL" id="GAA2486823.1"/>
    </source>
</evidence>
<accession>A0ABN3LMH1</accession>
<dbReference type="RefSeq" id="WP_344255342.1">
    <property type="nucleotide sequence ID" value="NZ_BAAARE010000010.1"/>
</dbReference>
<feature type="transmembrane region" description="Helical" evidence="8">
    <location>
        <begin position="168"/>
        <end position="199"/>
    </location>
</feature>
<gene>
    <name evidence="11" type="primary">cydC</name>
    <name evidence="11" type="ORF">GCM10009858_25960</name>
</gene>
<evidence type="ECO:0000256" key="2">
    <source>
        <dbReference type="ARBA" id="ARBA00022692"/>
    </source>
</evidence>
<dbReference type="NCBIfam" id="TIGR02868">
    <property type="entry name" value="CydC"/>
    <property type="match status" value="1"/>
</dbReference>
<dbReference type="Gene3D" id="1.20.1560.10">
    <property type="entry name" value="ABC transporter type 1, transmembrane domain"/>
    <property type="match status" value="1"/>
</dbReference>
<evidence type="ECO:0000256" key="3">
    <source>
        <dbReference type="ARBA" id="ARBA00022741"/>
    </source>
</evidence>
<feature type="domain" description="ABC transmembrane type-1" evidence="10">
    <location>
        <begin position="43"/>
        <end position="286"/>
    </location>
</feature>
<dbReference type="EMBL" id="BAAARE010000010">
    <property type="protein sequence ID" value="GAA2486823.1"/>
    <property type="molecule type" value="Genomic_DNA"/>
</dbReference>
<dbReference type="PANTHER" id="PTHR24221:SF654">
    <property type="entry name" value="ATP-BINDING CASSETTE SUB-FAMILY B MEMBER 6"/>
    <property type="match status" value="1"/>
</dbReference>
<dbReference type="SMART" id="SM00382">
    <property type="entry name" value="AAA"/>
    <property type="match status" value="1"/>
</dbReference>
<feature type="transmembrane region" description="Helical" evidence="8">
    <location>
        <begin position="265"/>
        <end position="288"/>
    </location>
</feature>
<comment type="caution">
    <text evidence="11">The sequence shown here is derived from an EMBL/GenBank/DDBJ whole genome shotgun (WGS) entry which is preliminary data.</text>
</comment>
<feature type="compositionally biased region" description="Low complexity" evidence="7">
    <location>
        <begin position="341"/>
        <end position="358"/>
    </location>
</feature>
<dbReference type="PROSITE" id="PS50893">
    <property type="entry name" value="ABC_TRANSPORTER_2"/>
    <property type="match status" value="1"/>
</dbReference>
<dbReference type="Gene3D" id="3.40.50.300">
    <property type="entry name" value="P-loop containing nucleotide triphosphate hydrolases"/>
    <property type="match status" value="1"/>
</dbReference>
<dbReference type="InterPro" id="IPR036640">
    <property type="entry name" value="ABC1_TM_sf"/>
</dbReference>
<dbReference type="SUPFAM" id="SSF52540">
    <property type="entry name" value="P-loop containing nucleoside triphosphate hydrolases"/>
    <property type="match status" value="1"/>
</dbReference>
<dbReference type="CDD" id="cd03228">
    <property type="entry name" value="ABCC_MRP_Like"/>
    <property type="match status" value="1"/>
</dbReference>
<evidence type="ECO:0000256" key="6">
    <source>
        <dbReference type="ARBA" id="ARBA00023136"/>
    </source>
</evidence>
<feature type="region of interest" description="Disordered" evidence="7">
    <location>
        <begin position="614"/>
        <end position="648"/>
    </location>
</feature>
<dbReference type="PANTHER" id="PTHR24221">
    <property type="entry name" value="ATP-BINDING CASSETTE SUB-FAMILY B"/>
    <property type="match status" value="1"/>
</dbReference>
<feature type="compositionally biased region" description="Basic and acidic residues" evidence="7">
    <location>
        <begin position="628"/>
        <end position="648"/>
    </location>
</feature>
<dbReference type="InterPro" id="IPR003593">
    <property type="entry name" value="AAA+_ATPase"/>
</dbReference>
<comment type="subcellular location">
    <subcellularLocation>
        <location evidence="1">Cell membrane</location>
        <topology evidence="1">Multi-pass membrane protein</topology>
    </subcellularLocation>
</comment>
<evidence type="ECO:0000259" key="9">
    <source>
        <dbReference type="PROSITE" id="PS50893"/>
    </source>
</evidence>
<dbReference type="InterPro" id="IPR039421">
    <property type="entry name" value="Type_1_exporter"/>
</dbReference>